<accession>A0A2T3AG17</accession>
<proteinExistence type="predicted"/>
<keyword evidence="3" id="KW-0269">Exonuclease</keyword>
<gene>
    <name evidence="3" type="ORF">BD289DRAFT_362876</name>
</gene>
<dbReference type="AlphaFoldDB" id="A0A2T3AG17"/>
<keyword evidence="3" id="KW-0540">Nuclease</keyword>
<dbReference type="Gene3D" id="3.60.10.10">
    <property type="entry name" value="Endonuclease/exonuclease/phosphatase"/>
    <property type="match status" value="2"/>
</dbReference>
<dbReference type="Proteomes" id="UP000241462">
    <property type="component" value="Unassembled WGS sequence"/>
</dbReference>
<keyword evidence="3" id="KW-0255">Endonuclease</keyword>
<dbReference type="SUPFAM" id="SSF56219">
    <property type="entry name" value="DNase I-like"/>
    <property type="match status" value="1"/>
</dbReference>
<feature type="domain" description="Endonuclease/exonuclease/phosphatase" evidence="2">
    <location>
        <begin position="42"/>
        <end position="307"/>
    </location>
</feature>
<evidence type="ECO:0000259" key="2">
    <source>
        <dbReference type="Pfam" id="PF03372"/>
    </source>
</evidence>
<feature type="compositionally biased region" description="Low complexity" evidence="1">
    <location>
        <begin position="85"/>
        <end position="100"/>
    </location>
</feature>
<dbReference type="InParanoid" id="A0A2T3AG17"/>
<dbReference type="Pfam" id="PF03372">
    <property type="entry name" value="Exo_endo_phos"/>
    <property type="match status" value="1"/>
</dbReference>
<dbReference type="GO" id="GO:0004527">
    <property type="term" value="F:exonuclease activity"/>
    <property type="evidence" value="ECO:0007669"/>
    <property type="project" value="UniProtKB-KW"/>
</dbReference>
<dbReference type="GO" id="GO:0004519">
    <property type="term" value="F:endonuclease activity"/>
    <property type="evidence" value="ECO:0007669"/>
    <property type="project" value="UniProtKB-KW"/>
</dbReference>
<dbReference type="EMBL" id="KZ678394">
    <property type="protein sequence ID" value="PSR97131.1"/>
    <property type="molecule type" value="Genomic_DNA"/>
</dbReference>
<protein>
    <submittedName>
        <fullName evidence="3">Endonuclease/Exonuclease/phosphatase</fullName>
    </submittedName>
</protein>
<keyword evidence="3" id="KW-0378">Hydrolase</keyword>
<dbReference type="OrthoDB" id="276515at2759"/>
<organism evidence="3 4">
    <name type="scientific">Coniella lustricola</name>
    <dbReference type="NCBI Taxonomy" id="2025994"/>
    <lineage>
        <taxon>Eukaryota</taxon>
        <taxon>Fungi</taxon>
        <taxon>Dikarya</taxon>
        <taxon>Ascomycota</taxon>
        <taxon>Pezizomycotina</taxon>
        <taxon>Sordariomycetes</taxon>
        <taxon>Sordariomycetidae</taxon>
        <taxon>Diaporthales</taxon>
        <taxon>Schizoparmaceae</taxon>
        <taxon>Coniella</taxon>
    </lineage>
</organism>
<reference evidence="3 4" key="1">
    <citation type="journal article" date="2018" name="Mycol. Prog.">
        <title>Coniella lustricola, a new species from submerged detritus.</title>
        <authorList>
            <person name="Raudabaugh D.B."/>
            <person name="Iturriaga T."/>
            <person name="Carver A."/>
            <person name="Mondo S."/>
            <person name="Pangilinan J."/>
            <person name="Lipzen A."/>
            <person name="He G."/>
            <person name="Amirebrahimi M."/>
            <person name="Grigoriev I.V."/>
            <person name="Miller A.N."/>
        </authorList>
    </citation>
    <scope>NUCLEOTIDE SEQUENCE [LARGE SCALE GENOMIC DNA]</scope>
    <source>
        <strain evidence="3 4">B22-T-1</strain>
    </source>
</reference>
<evidence type="ECO:0000313" key="4">
    <source>
        <dbReference type="Proteomes" id="UP000241462"/>
    </source>
</evidence>
<dbReference type="InterPro" id="IPR036691">
    <property type="entry name" value="Endo/exonu/phosph_ase_sf"/>
</dbReference>
<dbReference type="CDD" id="cd09083">
    <property type="entry name" value="EEP-1"/>
    <property type="match status" value="1"/>
</dbReference>
<dbReference type="STRING" id="2025994.A0A2T3AG17"/>
<feature type="region of interest" description="Disordered" evidence="1">
    <location>
        <begin position="73"/>
        <end position="111"/>
    </location>
</feature>
<dbReference type="InterPro" id="IPR005135">
    <property type="entry name" value="Endo/exonuclease/phosphatase"/>
</dbReference>
<evidence type="ECO:0000313" key="3">
    <source>
        <dbReference type="EMBL" id="PSR97131.1"/>
    </source>
</evidence>
<keyword evidence="4" id="KW-1185">Reference proteome</keyword>
<evidence type="ECO:0000256" key="1">
    <source>
        <dbReference type="SAM" id="MobiDB-lite"/>
    </source>
</evidence>
<sequence>MVTTTLTATLPFRHITFNIRYANQRPVHGESLWSVRGPRLCNQLRALVAGHPAAFISLQEALAHQVKDVQDGLNAFPDAGSGRDSSTASPDSSSTSQTTTHQWTPIGLGRDDGKQAGEFSPVFYNAAVWTCERSKTYWLSPTPEKPGSRGWDAVLPRIVTMGQFQHKELPGTRVVVLSTHFDHVGVRAREESARLILRLTDEWQRTARGGKRGRPPVFLGGDFNSRTSDKAYKTITSPGEMGMTDIATLIPAEKRYGNELTYSSFGQRGGIPKRIDFLFVRDPTDIKFLTYGVEANRFDDGVFLSDHRATVADMEIPVKGQRP</sequence>
<name>A0A2T3AG17_9PEZI</name>